<organism evidence="1 2">
    <name type="scientific">Holdemania filiformis</name>
    <dbReference type="NCBI Taxonomy" id="61171"/>
    <lineage>
        <taxon>Bacteria</taxon>
        <taxon>Bacillati</taxon>
        <taxon>Bacillota</taxon>
        <taxon>Erysipelotrichia</taxon>
        <taxon>Erysipelotrichales</taxon>
        <taxon>Erysipelotrichaceae</taxon>
        <taxon>Holdemania</taxon>
    </lineage>
</organism>
<name>A0A412G6L5_9FIRM</name>
<dbReference type="GeneID" id="83013962"/>
<keyword evidence="2" id="KW-1185">Reference proteome</keyword>
<dbReference type="Proteomes" id="UP000284178">
    <property type="component" value="Unassembled WGS sequence"/>
</dbReference>
<gene>
    <name evidence="1" type="ORF">DWY25_00865</name>
</gene>
<dbReference type="EMBL" id="QRUP01000001">
    <property type="protein sequence ID" value="RGR76876.1"/>
    <property type="molecule type" value="Genomic_DNA"/>
</dbReference>
<evidence type="ECO:0000313" key="2">
    <source>
        <dbReference type="Proteomes" id="UP000284178"/>
    </source>
</evidence>
<reference evidence="1 2" key="1">
    <citation type="submission" date="2018-08" db="EMBL/GenBank/DDBJ databases">
        <title>A genome reference for cultivated species of the human gut microbiota.</title>
        <authorList>
            <person name="Zou Y."/>
            <person name="Xue W."/>
            <person name="Luo G."/>
        </authorList>
    </citation>
    <scope>NUCLEOTIDE SEQUENCE [LARGE SCALE GENOMIC DNA]</scope>
    <source>
        <strain evidence="1 2">AF24-29</strain>
    </source>
</reference>
<protein>
    <submittedName>
        <fullName evidence="1">Uncharacterized protein</fullName>
    </submittedName>
</protein>
<sequence>MSYSIFIGDLQLPINPETVVDSLERKVKEYAVIGQGNVPQLEDTSLKRWNFDFMLLANNDLGGDNFKTPAEVIAYLEDKIKNGTQQRLVISNGTEYGVSALIYIEKLEKKEVQDGCYEAGLKLVEYVEAKAKETGIPYIQRPGIIPVLKPKKVQGSGYNEKTSADKWSALDHVICGPPGDKKANEIVGDSYIVASDSPIQYTYDPYNYDDSAIRDYLERTDQPIQYTYLPDKKEESQEEKNRYQVNWGLDVFIG</sequence>
<dbReference type="AlphaFoldDB" id="A0A412G6L5"/>
<comment type="caution">
    <text evidence="1">The sequence shown here is derived from an EMBL/GenBank/DDBJ whole genome shotgun (WGS) entry which is preliminary data.</text>
</comment>
<proteinExistence type="predicted"/>
<evidence type="ECO:0000313" key="1">
    <source>
        <dbReference type="EMBL" id="RGR76876.1"/>
    </source>
</evidence>
<dbReference type="RefSeq" id="WP_117892500.1">
    <property type="nucleotide sequence ID" value="NZ_CABJCV010000001.1"/>
</dbReference>
<accession>A0A412G6L5</accession>